<keyword evidence="2" id="KW-1185">Reference proteome</keyword>
<dbReference type="RefSeq" id="WP_380858467.1">
    <property type="nucleotide sequence ID" value="NZ_JBHRXV010000004.1"/>
</dbReference>
<gene>
    <name evidence="1" type="ORF">ACFOMD_06190</name>
</gene>
<proteinExistence type="predicted"/>
<accession>A0ABV7XA29</accession>
<sequence>MELDLLLYRYFGTNDFDAITPAVFDAGRDRLTFDFADEKDPGRRFALWTLMFVFEIAPSPEEAFKTEDERRAARMFIDAAAQQGDDDDD</sequence>
<organism evidence="1 2">
    <name type="scientific">Sphingoaurantiacus capsulatus</name>
    <dbReference type="NCBI Taxonomy" id="1771310"/>
    <lineage>
        <taxon>Bacteria</taxon>
        <taxon>Pseudomonadati</taxon>
        <taxon>Pseudomonadota</taxon>
        <taxon>Alphaproteobacteria</taxon>
        <taxon>Sphingomonadales</taxon>
        <taxon>Sphingosinicellaceae</taxon>
        <taxon>Sphingoaurantiacus</taxon>
    </lineage>
</organism>
<comment type="caution">
    <text evidence="1">The sequence shown here is derived from an EMBL/GenBank/DDBJ whole genome shotgun (WGS) entry which is preliminary data.</text>
</comment>
<dbReference type="Proteomes" id="UP001595615">
    <property type="component" value="Unassembled WGS sequence"/>
</dbReference>
<reference evidence="2" key="1">
    <citation type="journal article" date="2019" name="Int. J. Syst. Evol. Microbiol.">
        <title>The Global Catalogue of Microorganisms (GCM) 10K type strain sequencing project: providing services to taxonomists for standard genome sequencing and annotation.</title>
        <authorList>
            <consortium name="The Broad Institute Genomics Platform"/>
            <consortium name="The Broad Institute Genome Sequencing Center for Infectious Disease"/>
            <person name="Wu L."/>
            <person name="Ma J."/>
        </authorList>
    </citation>
    <scope>NUCLEOTIDE SEQUENCE [LARGE SCALE GENOMIC DNA]</scope>
    <source>
        <strain evidence="2">KCTC 42644</strain>
    </source>
</reference>
<dbReference type="EMBL" id="JBHRXV010000004">
    <property type="protein sequence ID" value="MFC3712149.1"/>
    <property type="molecule type" value="Genomic_DNA"/>
</dbReference>
<protein>
    <submittedName>
        <fullName evidence="1">Uncharacterized protein</fullName>
    </submittedName>
</protein>
<evidence type="ECO:0000313" key="1">
    <source>
        <dbReference type="EMBL" id="MFC3712149.1"/>
    </source>
</evidence>
<evidence type="ECO:0000313" key="2">
    <source>
        <dbReference type="Proteomes" id="UP001595615"/>
    </source>
</evidence>
<name>A0ABV7XA29_9SPHN</name>